<gene>
    <name evidence="1" type="ORF">SEA_SPARKDEHLILY_59</name>
</gene>
<dbReference type="EMBL" id="KT895280">
    <property type="protein sequence ID" value="ALM02208.1"/>
    <property type="molecule type" value="Genomic_DNA"/>
</dbReference>
<proteinExistence type="predicted"/>
<protein>
    <submittedName>
        <fullName evidence="1">Uncharacterized protein</fullName>
    </submittedName>
</protein>
<dbReference type="OrthoDB" id="19409at10239"/>
<dbReference type="Pfam" id="PF24233">
    <property type="entry name" value="DUF7446"/>
    <property type="match status" value="1"/>
</dbReference>
<reference evidence="1 2" key="1">
    <citation type="submission" date="2015-10" db="EMBL/GenBank/DDBJ databases">
        <authorList>
            <person name="Aldkheil E."/>
            <person name="Dickey R."/>
            <person name="Jurgensen S."/>
            <person name="Medrano J."/>
            <person name="Morvay M."/>
            <person name="Nguyen B."/>
            <person name="Nguyen D."/>
            <person name="Orlandi D."/>
            <person name="Suphphatthanaworakul T."/>
            <person name="Weeks-Galindo C."/>
            <person name="Delesalle V.A."/>
            <person name="Bradley K.W."/>
            <person name="Asai D.J."/>
            <person name="Bowman C.A."/>
            <person name="Russell D.A."/>
            <person name="Pope W.H."/>
            <person name="Jacobs-Sera D."/>
            <person name="Hendrix R.W."/>
            <person name="Hatfull G.F."/>
        </authorList>
    </citation>
    <scope>NUCLEOTIDE SEQUENCE [LARGE SCALE GENOMIC DNA]</scope>
</reference>
<dbReference type="InterPro" id="IPR055869">
    <property type="entry name" value="DUF7446"/>
</dbReference>
<accession>A0A0S1S0N2</accession>
<name>A0A0S1S0N2_9CAUD</name>
<keyword evidence="2" id="KW-1185">Reference proteome</keyword>
<dbReference type="GeneID" id="26515905"/>
<evidence type="ECO:0000313" key="1">
    <source>
        <dbReference type="EMBL" id="ALM02208.1"/>
    </source>
</evidence>
<organism evidence="1 2">
    <name type="scientific">Mycobacterium phage Sparkdehlily</name>
    <dbReference type="NCBI Taxonomy" id="1739966"/>
    <lineage>
        <taxon>Viruses</taxon>
        <taxon>Duplodnaviria</taxon>
        <taxon>Heunggongvirae</taxon>
        <taxon>Uroviricota</taxon>
        <taxon>Caudoviricetes</taxon>
        <taxon>Gracegardnervirinae</taxon>
        <taxon>Cheoctovirus</taxon>
        <taxon>Cheoctovirus sparkdehlily</taxon>
    </lineage>
</organism>
<dbReference type="Proteomes" id="UP000202242">
    <property type="component" value="Segment"/>
</dbReference>
<sequence>MSDPAMSKYGVQYEPSTGKIRAGRLNKAGDILVEKQDVSGSAIWAVAQWLEAHDEGFPYEIFKYVEGGEGYRLTVEKLEIGHA</sequence>
<dbReference type="RefSeq" id="YP_009187215.1">
    <property type="nucleotide sequence ID" value="NC_028654.1"/>
</dbReference>
<dbReference type="KEGG" id="vg:26515905"/>
<evidence type="ECO:0000313" key="2">
    <source>
        <dbReference type="Proteomes" id="UP000202242"/>
    </source>
</evidence>